<reference evidence="2" key="4">
    <citation type="submission" date="2019-03" db="UniProtKB">
        <authorList>
            <consortium name="EnsemblPlants"/>
        </authorList>
    </citation>
    <scope>IDENTIFICATION</scope>
</reference>
<reference evidence="3" key="1">
    <citation type="journal article" date="2014" name="Science">
        <title>Ancient hybridizations among the ancestral genomes of bread wheat.</title>
        <authorList>
            <consortium name="International Wheat Genome Sequencing Consortium,"/>
            <person name="Marcussen T."/>
            <person name="Sandve S.R."/>
            <person name="Heier L."/>
            <person name="Spannagl M."/>
            <person name="Pfeifer M."/>
            <person name="Jakobsen K.S."/>
            <person name="Wulff B.B."/>
            <person name="Steuernagel B."/>
            <person name="Mayer K.F."/>
            <person name="Olsen O.A."/>
        </authorList>
    </citation>
    <scope>NUCLEOTIDE SEQUENCE [LARGE SCALE GENOMIC DNA]</scope>
    <source>
        <strain evidence="3">cv. AL8/78</strain>
    </source>
</reference>
<evidence type="ECO:0000313" key="2">
    <source>
        <dbReference type="EnsemblPlants" id="AET5Gv20384500.1"/>
    </source>
</evidence>
<keyword evidence="3" id="KW-1185">Reference proteome</keyword>
<reference evidence="2" key="5">
    <citation type="journal article" date="2021" name="G3 (Bethesda)">
        <title>Aegilops tauschii genome assembly Aet v5.0 features greater sequence contiguity and improved annotation.</title>
        <authorList>
            <person name="Wang L."/>
            <person name="Zhu T."/>
            <person name="Rodriguez J.C."/>
            <person name="Deal K.R."/>
            <person name="Dubcovsky J."/>
            <person name="McGuire P.E."/>
            <person name="Lux T."/>
            <person name="Spannagl M."/>
            <person name="Mayer K.F.X."/>
            <person name="Baldrich P."/>
            <person name="Meyers B.C."/>
            <person name="Huo N."/>
            <person name="Gu Y.Q."/>
            <person name="Zhou H."/>
            <person name="Devos K.M."/>
            <person name="Bennetzen J.L."/>
            <person name="Unver T."/>
            <person name="Budak H."/>
            <person name="Gulick P.J."/>
            <person name="Galiba G."/>
            <person name="Kalapos B."/>
            <person name="Nelson D.R."/>
            <person name="Li P."/>
            <person name="You F.M."/>
            <person name="Luo M.C."/>
            <person name="Dvorak J."/>
        </authorList>
    </citation>
    <scope>NUCLEOTIDE SEQUENCE [LARGE SCALE GENOMIC DNA]</scope>
    <source>
        <strain evidence="2">cv. AL8/78</strain>
    </source>
</reference>
<organism evidence="2 3">
    <name type="scientific">Aegilops tauschii subsp. strangulata</name>
    <name type="common">Goatgrass</name>
    <dbReference type="NCBI Taxonomy" id="200361"/>
    <lineage>
        <taxon>Eukaryota</taxon>
        <taxon>Viridiplantae</taxon>
        <taxon>Streptophyta</taxon>
        <taxon>Embryophyta</taxon>
        <taxon>Tracheophyta</taxon>
        <taxon>Spermatophyta</taxon>
        <taxon>Magnoliopsida</taxon>
        <taxon>Liliopsida</taxon>
        <taxon>Poales</taxon>
        <taxon>Poaceae</taxon>
        <taxon>BOP clade</taxon>
        <taxon>Pooideae</taxon>
        <taxon>Triticodae</taxon>
        <taxon>Triticeae</taxon>
        <taxon>Triticinae</taxon>
        <taxon>Aegilops</taxon>
    </lineage>
</organism>
<reference evidence="3" key="2">
    <citation type="journal article" date="2017" name="Nat. Plants">
        <title>The Aegilops tauschii genome reveals multiple impacts of transposons.</title>
        <authorList>
            <person name="Zhao G."/>
            <person name="Zou C."/>
            <person name="Li K."/>
            <person name="Wang K."/>
            <person name="Li T."/>
            <person name="Gao L."/>
            <person name="Zhang X."/>
            <person name="Wang H."/>
            <person name="Yang Z."/>
            <person name="Liu X."/>
            <person name="Jiang W."/>
            <person name="Mao L."/>
            <person name="Kong X."/>
            <person name="Jiao Y."/>
            <person name="Jia J."/>
        </authorList>
    </citation>
    <scope>NUCLEOTIDE SEQUENCE [LARGE SCALE GENOMIC DNA]</scope>
    <source>
        <strain evidence="3">cv. AL8/78</strain>
    </source>
</reference>
<reference evidence="2" key="3">
    <citation type="journal article" date="2017" name="Nature">
        <title>Genome sequence of the progenitor of the wheat D genome Aegilops tauschii.</title>
        <authorList>
            <person name="Luo M.C."/>
            <person name="Gu Y.Q."/>
            <person name="Puiu D."/>
            <person name="Wang H."/>
            <person name="Twardziok S.O."/>
            <person name="Deal K.R."/>
            <person name="Huo N."/>
            <person name="Zhu T."/>
            <person name="Wang L."/>
            <person name="Wang Y."/>
            <person name="McGuire P.E."/>
            <person name="Liu S."/>
            <person name="Long H."/>
            <person name="Ramasamy R.K."/>
            <person name="Rodriguez J.C."/>
            <person name="Van S.L."/>
            <person name="Yuan L."/>
            <person name="Wang Z."/>
            <person name="Xia Z."/>
            <person name="Xiao L."/>
            <person name="Anderson O.D."/>
            <person name="Ouyang S."/>
            <person name="Liang Y."/>
            <person name="Zimin A.V."/>
            <person name="Pertea G."/>
            <person name="Qi P."/>
            <person name="Bennetzen J.L."/>
            <person name="Dai X."/>
            <person name="Dawson M.W."/>
            <person name="Muller H.G."/>
            <person name="Kugler K."/>
            <person name="Rivarola-Duarte L."/>
            <person name="Spannagl M."/>
            <person name="Mayer K.F.X."/>
            <person name="Lu F.H."/>
            <person name="Bevan M.W."/>
            <person name="Leroy P."/>
            <person name="Li P."/>
            <person name="You F.M."/>
            <person name="Sun Q."/>
            <person name="Liu Z."/>
            <person name="Lyons E."/>
            <person name="Wicker T."/>
            <person name="Salzberg S.L."/>
            <person name="Devos K.M."/>
            <person name="Dvorak J."/>
        </authorList>
    </citation>
    <scope>NUCLEOTIDE SEQUENCE [LARGE SCALE GENOMIC DNA]</scope>
    <source>
        <strain evidence="2">cv. AL8/78</strain>
    </source>
</reference>
<dbReference type="Proteomes" id="UP000015105">
    <property type="component" value="Chromosome 5D"/>
</dbReference>
<dbReference type="AlphaFoldDB" id="A0A453KDL4"/>
<dbReference type="InterPro" id="IPR026960">
    <property type="entry name" value="RVT-Znf"/>
</dbReference>
<name>A0A453KDL4_AEGTS</name>
<protein>
    <recommendedName>
        <fullName evidence="1">Reverse transcriptase zinc-binding domain-containing protein</fullName>
    </recommendedName>
</protein>
<evidence type="ECO:0000259" key="1">
    <source>
        <dbReference type="Pfam" id="PF13966"/>
    </source>
</evidence>
<dbReference type="Gramene" id="AET5Gv20384500.1">
    <property type="protein sequence ID" value="AET5Gv20384500.1"/>
    <property type="gene ID" value="AET5Gv20384500"/>
</dbReference>
<feature type="domain" description="Reverse transcriptase zinc-binding" evidence="1">
    <location>
        <begin position="2"/>
        <end position="51"/>
    </location>
</feature>
<proteinExistence type="predicted"/>
<accession>A0A453KDL4</accession>
<evidence type="ECO:0000313" key="3">
    <source>
        <dbReference type="Proteomes" id="UP000015105"/>
    </source>
</evidence>
<dbReference type="Pfam" id="PF13966">
    <property type="entry name" value="zf-RVT"/>
    <property type="match status" value="1"/>
</dbReference>
<sequence>MLIMDRLNTKDMVERRHWHIDDGVQCVLCPTHSREDRDHLFFTCNFSQRVWNYLQIDWGLGNTMSEIAIHARRDFAKPFLLRWFSLHAGISG</sequence>
<dbReference type="EnsemblPlants" id="AET5Gv20384500.1">
    <property type="protein sequence ID" value="AET5Gv20384500.1"/>
    <property type="gene ID" value="AET5Gv20384500"/>
</dbReference>